<name>A0A0C9SV84_PAXIN</name>
<evidence type="ECO:0000313" key="2">
    <source>
        <dbReference type="Proteomes" id="UP000053647"/>
    </source>
</evidence>
<accession>A0A0C9SV84</accession>
<proteinExistence type="predicted"/>
<dbReference type="HOGENOM" id="CLU_1778066_0_0_1"/>
<dbReference type="Proteomes" id="UP000053647">
    <property type="component" value="Unassembled WGS sequence"/>
</dbReference>
<sequence>MSLGRLLITGIPLHNSPEQFFALVKFISHDVFSAYAYLYFPYHDDAGAASKRNGDAANAGAIAARLTSSQAPESDMAFVRQSSVQKLRPRYSARPTAMIQSATSKDELLDIWFSTKQKSPSILRMSKWLVAVFTTPLDQSPQTLDE</sequence>
<organism evidence="1 2">
    <name type="scientific">Paxillus involutus ATCC 200175</name>
    <dbReference type="NCBI Taxonomy" id="664439"/>
    <lineage>
        <taxon>Eukaryota</taxon>
        <taxon>Fungi</taxon>
        <taxon>Dikarya</taxon>
        <taxon>Basidiomycota</taxon>
        <taxon>Agaricomycotina</taxon>
        <taxon>Agaricomycetes</taxon>
        <taxon>Agaricomycetidae</taxon>
        <taxon>Boletales</taxon>
        <taxon>Paxilineae</taxon>
        <taxon>Paxillaceae</taxon>
        <taxon>Paxillus</taxon>
    </lineage>
</organism>
<gene>
    <name evidence="1" type="ORF">PAXINDRAFT_14056</name>
</gene>
<reference evidence="1 2" key="1">
    <citation type="submission" date="2014-06" db="EMBL/GenBank/DDBJ databases">
        <authorList>
            <consortium name="DOE Joint Genome Institute"/>
            <person name="Kuo A."/>
            <person name="Kohler A."/>
            <person name="Nagy L.G."/>
            <person name="Floudas D."/>
            <person name="Copeland A."/>
            <person name="Barry K.W."/>
            <person name="Cichocki N."/>
            <person name="Veneault-Fourrey C."/>
            <person name="LaButti K."/>
            <person name="Lindquist E.A."/>
            <person name="Lipzen A."/>
            <person name="Lundell T."/>
            <person name="Morin E."/>
            <person name="Murat C."/>
            <person name="Sun H."/>
            <person name="Tunlid A."/>
            <person name="Henrissat B."/>
            <person name="Grigoriev I.V."/>
            <person name="Hibbett D.S."/>
            <person name="Martin F."/>
            <person name="Nordberg H.P."/>
            <person name="Cantor M.N."/>
            <person name="Hua S.X."/>
        </authorList>
    </citation>
    <scope>NUCLEOTIDE SEQUENCE [LARGE SCALE GENOMIC DNA]</scope>
    <source>
        <strain evidence="1 2">ATCC 200175</strain>
    </source>
</reference>
<evidence type="ECO:0000313" key="1">
    <source>
        <dbReference type="EMBL" id="KIJ13159.1"/>
    </source>
</evidence>
<keyword evidence="2" id="KW-1185">Reference proteome</keyword>
<reference evidence="2" key="2">
    <citation type="submission" date="2015-01" db="EMBL/GenBank/DDBJ databases">
        <title>Evolutionary Origins and Diversification of the Mycorrhizal Mutualists.</title>
        <authorList>
            <consortium name="DOE Joint Genome Institute"/>
            <consortium name="Mycorrhizal Genomics Consortium"/>
            <person name="Kohler A."/>
            <person name="Kuo A."/>
            <person name="Nagy L.G."/>
            <person name="Floudas D."/>
            <person name="Copeland A."/>
            <person name="Barry K.W."/>
            <person name="Cichocki N."/>
            <person name="Veneault-Fourrey C."/>
            <person name="LaButti K."/>
            <person name="Lindquist E.A."/>
            <person name="Lipzen A."/>
            <person name="Lundell T."/>
            <person name="Morin E."/>
            <person name="Murat C."/>
            <person name="Riley R."/>
            <person name="Ohm R."/>
            <person name="Sun H."/>
            <person name="Tunlid A."/>
            <person name="Henrissat B."/>
            <person name="Grigoriev I.V."/>
            <person name="Hibbett D.S."/>
            <person name="Martin F."/>
        </authorList>
    </citation>
    <scope>NUCLEOTIDE SEQUENCE [LARGE SCALE GENOMIC DNA]</scope>
    <source>
        <strain evidence="2">ATCC 200175</strain>
    </source>
</reference>
<dbReference type="AlphaFoldDB" id="A0A0C9SV84"/>
<protein>
    <submittedName>
        <fullName evidence="1">Unplaced genomic scaffold PAXINscaffold_33, whole genome shotgun sequence</fullName>
    </submittedName>
</protein>
<dbReference type="EMBL" id="KN819355">
    <property type="protein sequence ID" value="KIJ13159.1"/>
    <property type="molecule type" value="Genomic_DNA"/>
</dbReference>